<comment type="subcellular location">
    <subcellularLocation>
        <location evidence="1">Membrane</location>
        <topology evidence="1">Multi-pass membrane protein</topology>
    </subcellularLocation>
</comment>
<dbReference type="Proteomes" id="UP000284243">
    <property type="component" value="Unassembled WGS sequence"/>
</dbReference>
<dbReference type="GeneID" id="61274125"/>
<dbReference type="Pfam" id="PF02535">
    <property type="entry name" value="Zip"/>
    <property type="match status" value="2"/>
</dbReference>
<feature type="transmembrane region" description="Helical" evidence="5">
    <location>
        <begin position="120"/>
        <end position="143"/>
    </location>
</feature>
<dbReference type="EMBL" id="JAQMRD010000001">
    <property type="protein sequence ID" value="MDB9221609.1"/>
    <property type="molecule type" value="Genomic_DNA"/>
</dbReference>
<feature type="transmembrane region" description="Helical" evidence="5">
    <location>
        <begin position="184"/>
        <end position="207"/>
    </location>
</feature>
<dbReference type="RefSeq" id="WP_013611180.1">
    <property type="nucleotide sequence ID" value="NZ_BAABYK010000001.1"/>
</dbReference>
<feature type="transmembrane region" description="Helical" evidence="5">
    <location>
        <begin position="40"/>
        <end position="61"/>
    </location>
</feature>
<protein>
    <submittedName>
        <fullName evidence="6">ZIP family metal transporter</fullName>
    </submittedName>
</protein>
<dbReference type="GO" id="GO:0016020">
    <property type="term" value="C:membrane"/>
    <property type="evidence" value="ECO:0007669"/>
    <property type="project" value="UniProtKB-SubCell"/>
</dbReference>
<dbReference type="Proteomes" id="UP000283426">
    <property type="component" value="Unassembled WGS sequence"/>
</dbReference>
<reference evidence="10 11" key="1">
    <citation type="submission" date="2018-08" db="EMBL/GenBank/DDBJ databases">
        <title>A genome reference for cultivated species of the human gut microbiota.</title>
        <authorList>
            <person name="Zou Y."/>
            <person name="Xue W."/>
            <person name="Luo G."/>
        </authorList>
    </citation>
    <scope>NUCLEOTIDE SEQUENCE [LARGE SCALE GENOMIC DNA]</scope>
    <source>
        <strain evidence="8 10">AF14-6AC</strain>
        <strain evidence="7 11">AF16-14</strain>
        <strain evidence="9 12">OF03-11</strain>
    </source>
</reference>
<evidence type="ECO:0000256" key="5">
    <source>
        <dbReference type="SAM" id="Phobius"/>
    </source>
</evidence>
<dbReference type="PANTHER" id="PTHR11040:SF205">
    <property type="entry name" value="ZINC TRANSPORTER ZUPT"/>
    <property type="match status" value="1"/>
</dbReference>
<feature type="transmembrane region" description="Helical" evidence="5">
    <location>
        <begin position="213"/>
        <end position="234"/>
    </location>
</feature>
<proteinExistence type="predicted"/>
<name>A0A1Y4A3U3_9BACT</name>
<dbReference type="Proteomes" id="UP000284434">
    <property type="component" value="Unassembled WGS sequence"/>
</dbReference>
<dbReference type="EMBL" id="QRYC01000001">
    <property type="protein sequence ID" value="RGU58831.1"/>
    <property type="molecule type" value="Genomic_DNA"/>
</dbReference>
<keyword evidence="2 5" id="KW-0812">Transmembrane</keyword>
<evidence type="ECO:0000313" key="6">
    <source>
        <dbReference type="EMBL" id="MDB9221609.1"/>
    </source>
</evidence>
<evidence type="ECO:0000313" key="8">
    <source>
        <dbReference type="EMBL" id="RGV19586.1"/>
    </source>
</evidence>
<accession>A0A1Y4A3U3</accession>
<evidence type="ECO:0000256" key="2">
    <source>
        <dbReference type="ARBA" id="ARBA00022692"/>
    </source>
</evidence>
<dbReference type="GO" id="GO:0005385">
    <property type="term" value="F:zinc ion transmembrane transporter activity"/>
    <property type="evidence" value="ECO:0007669"/>
    <property type="project" value="TreeGrafter"/>
</dbReference>
<evidence type="ECO:0000313" key="9">
    <source>
        <dbReference type="EMBL" id="RGY09053.1"/>
    </source>
</evidence>
<dbReference type="EMBL" id="QRYW01000048">
    <property type="protein sequence ID" value="RGV19586.1"/>
    <property type="molecule type" value="Genomic_DNA"/>
</dbReference>
<feature type="transmembrane region" description="Helical" evidence="5">
    <location>
        <begin position="149"/>
        <end position="172"/>
    </location>
</feature>
<feature type="transmembrane region" description="Helical" evidence="5">
    <location>
        <begin position="81"/>
        <end position="99"/>
    </location>
</feature>
<sequence>MTSFASSDIWLAFIMTLVAAISTFMGAMTSLYFRKVNQVTLSVILGFAAGIMIYTAFMKLMPDSISILSSQLSYAQTKITSTVWFFVGIVLLYPLGYLVKLWKKKEVERYDASLQYYRRVAILVLLTITAHSFVEGLATFLSFLATPLVAIPLVLSIIVHNFPEGMTIGALFNKISDSMNRRRAIFYSVIASLFEPIGALMAYIFILKYSNPVLTGILKAFLSGLLVATALNELIPNSQLKGNRKVSVQSIILGMFIMGVVLVSASIF</sequence>
<keyword evidence="3 5" id="KW-1133">Transmembrane helix</keyword>
<evidence type="ECO:0000256" key="1">
    <source>
        <dbReference type="ARBA" id="ARBA00004141"/>
    </source>
</evidence>
<evidence type="ECO:0000313" key="11">
    <source>
        <dbReference type="Proteomes" id="UP000284243"/>
    </source>
</evidence>
<evidence type="ECO:0000256" key="4">
    <source>
        <dbReference type="ARBA" id="ARBA00023136"/>
    </source>
</evidence>
<gene>
    <name evidence="8" type="ORF">DWW24_17980</name>
    <name evidence="7" type="ORF">DWW57_00050</name>
    <name evidence="9" type="ORF">DXA53_04205</name>
    <name evidence="6" type="ORF">PN645_01150</name>
</gene>
<feature type="transmembrane region" description="Helical" evidence="5">
    <location>
        <begin position="246"/>
        <end position="267"/>
    </location>
</feature>
<evidence type="ECO:0000313" key="7">
    <source>
        <dbReference type="EMBL" id="RGU58831.1"/>
    </source>
</evidence>
<evidence type="ECO:0000313" key="12">
    <source>
        <dbReference type="Proteomes" id="UP000284434"/>
    </source>
</evidence>
<evidence type="ECO:0000256" key="3">
    <source>
        <dbReference type="ARBA" id="ARBA00022989"/>
    </source>
</evidence>
<dbReference type="EMBL" id="QSCO01000004">
    <property type="protein sequence ID" value="RGY09053.1"/>
    <property type="molecule type" value="Genomic_DNA"/>
</dbReference>
<dbReference type="PANTHER" id="PTHR11040">
    <property type="entry name" value="ZINC/IRON TRANSPORTER"/>
    <property type="match status" value="1"/>
</dbReference>
<dbReference type="Proteomes" id="UP001212263">
    <property type="component" value="Unassembled WGS sequence"/>
</dbReference>
<dbReference type="OMA" id="IAIPMRA"/>
<reference evidence="6" key="2">
    <citation type="submission" date="2023-01" db="EMBL/GenBank/DDBJ databases">
        <title>Human gut microbiome strain richness.</title>
        <authorList>
            <person name="Chen-Liaw A."/>
        </authorList>
    </citation>
    <scope>NUCLEOTIDE SEQUENCE</scope>
    <source>
        <strain evidence="6">RTP21484st1_B7_RTP21484_190118</strain>
    </source>
</reference>
<organism evidence="8 10">
    <name type="scientific">Odoribacter splanchnicus</name>
    <dbReference type="NCBI Taxonomy" id="28118"/>
    <lineage>
        <taxon>Bacteria</taxon>
        <taxon>Pseudomonadati</taxon>
        <taxon>Bacteroidota</taxon>
        <taxon>Bacteroidia</taxon>
        <taxon>Bacteroidales</taxon>
        <taxon>Odoribacteraceae</taxon>
        <taxon>Odoribacter</taxon>
    </lineage>
</organism>
<evidence type="ECO:0000313" key="10">
    <source>
        <dbReference type="Proteomes" id="UP000283426"/>
    </source>
</evidence>
<dbReference type="AlphaFoldDB" id="A0A1Y4A3U3"/>
<dbReference type="InterPro" id="IPR003689">
    <property type="entry name" value="ZIP"/>
</dbReference>
<keyword evidence="4 5" id="KW-0472">Membrane</keyword>
<feature type="transmembrane region" description="Helical" evidence="5">
    <location>
        <begin position="12"/>
        <end position="33"/>
    </location>
</feature>
<comment type="caution">
    <text evidence="8">The sequence shown here is derived from an EMBL/GenBank/DDBJ whole genome shotgun (WGS) entry which is preliminary data.</text>
</comment>